<reference evidence="2 3" key="1">
    <citation type="submission" date="2017-11" db="EMBL/GenBank/DDBJ databases">
        <title>Streptomyces carmine sp. nov., a novel actinomycete isolated from Sophora alopecuroides in Xinjiang, China.</title>
        <authorList>
            <person name="Wang Y."/>
            <person name="Luo X."/>
            <person name="Wan C."/>
            <person name="Zhang L."/>
        </authorList>
    </citation>
    <scope>NUCLEOTIDE SEQUENCE [LARGE SCALE GENOMIC DNA]</scope>
    <source>
        <strain evidence="2 3">TRM SA0054</strain>
    </source>
</reference>
<dbReference type="EMBL" id="PGGW01000008">
    <property type="protein sequence ID" value="PJF01816.1"/>
    <property type="molecule type" value="Genomic_DNA"/>
</dbReference>
<accession>A0A2M8MCF1</accession>
<dbReference type="EMBL" id="PGGW01000038">
    <property type="protein sequence ID" value="PJE97990.1"/>
    <property type="molecule type" value="Genomic_DNA"/>
</dbReference>
<keyword evidence="3" id="KW-1185">Reference proteome</keyword>
<evidence type="ECO:0008006" key="4">
    <source>
        <dbReference type="Google" id="ProtNLM"/>
    </source>
</evidence>
<dbReference type="RefSeq" id="WP_100200278.1">
    <property type="nucleotide sequence ID" value="NZ_PGGW01000008.1"/>
</dbReference>
<proteinExistence type="predicted"/>
<dbReference type="Proteomes" id="UP000230407">
    <property type="component" value="Unassembled WGS sequence"/>
</dbReference>
<protein>
    <recommendedName>
        <fullName evidence="4">Tyr recombinase domain-containing protein</fullName>
    </recommendedName>
</protein>
<gene>
    <name evidence="2" type="ORF">CUT44_01705</name>
    <name evidence="1" type="ORF">CUT44_09965</name>
</gene>
<organism evidence="2 3">
    <name type="scientific">Streptomyces carminius</name>
    <dbReference type="NCBI Taxonomy" id="2665496"/>
    <lineage>
        <taxon>Bacteria</taxon>
        <taxon>Bacillati</taxon>
        <taxon>Actinomycetota</taxon>
        <taxon>Actinomycetes</taxon>
        <taxon>Kitasatosporales</taxon>
        <taxon>Streptomycetaceae</taxon>
        <taxon>Streptomyces</taxon>
    </lineage>
</organism>
<sequence length="130" mass="14470">MTLTDEHITAERLAELLADDSIAMAHRALWLLLWEGDLRMLDLLSLEIQDIDLAGRRVTGVCGREVPEGEGDLSERAVEVLGLLIADRPAGPLFAVDGRALSWEQVMQTADEQGHPVHAFRAGGRRHRRR</sequence>
<dbReference type="AlphaFoldDB" id="A0A2M8MCF1"/>
<evidence type="ECO:0000313" key="3">
    <source>
        <dbReference type="Proteomes" id="UP000230407"/>
    </source>
</evidence>
<dbReference type="InterPro" id="IPR011010">
    <property type="entry name" value="DNA_brk_join_enz"/>
</dbReference>
<dbReference type="GO" id="GO:0003677">
    <property type="term" value="F:DNA binding"/>
    <property type="evidence" value="ECO:0007669"/>
    <property type="project" value="InterPro"/>
</dbReference>
<comment type="caution">
    <text evidence="2">The sequence shown here is derived from an EMBL/GenBank/DDBJ whole genome shotgun (WGS) entry which is preliminary data.</text>
</comment>
<evidence type="ECO:0000313" key="2">
    <source>
        <dbReference type="EMBL" id="PJF01816.1"/>
    </source>
</evidence>
<dbReference type="SUPFAM" id="SSF56349">
    <property type="entry name" value="DNA breaking-rejoining enzymes"/>
    <property type="match status" value="1"/>
</dbReference>
<evidence type="ECO:0000313" key="1">
    <source>
        <dbReference type="EMBL" id="PJE97990.1"/>
    </source>
</evidence>
<name>A0A2M8MCF1_9ACTN</name>